<dbReference type="Pfam" id="PF00892">
    <property type="entry name" value="EamA"/>
    <property type="match status" value="2"/>
</dbReference>
<feature type="transmembrane region" description="Helical" evidence="5">
    <location>
        <begin position="215"/>
        <end position="237"/>
    </location>
</feature>
<evidence type="ECO:0000259" key="6">
    <source>
        <dbReference type="Pfam" id="PF00892"/>
    </source>
</evidence>
<feature type="transmembrane region" description="Helical" evidence="5">
    <location>
        <begin position="189"/>
        <end position="209"/>
    </location>
</feature>
<dbReference type="EMBL" id="CAEZSE010000159">
    <property type="protein sequence ID" value="CAB4540827.1"/>
    <property type="molecule type" value="Genomic_DNA"/>
</dbReference>
<feature type="transmembrane region" description="Helical" evidence="5">
    <location>
        <begin position="161"/>
        <end position="177"/>
    </location>
</feature>
<organism evidence="7">
    <name type="scientific">freshwater metagenome</name>
    <dbReference type="NCBI Taxonomy" id="449393"/>
    <lineage>
        <taxon>unclassified sequences</taxon>
        <taxon>metagenomes</taxon>
        <taxon>ecological metagenomes</taxon>
    </lineage>
</organism>
<dbReference type="SUPFAM" id="SSF103481">
    <property type="entry name" value="Multidrug resistance efflux transporter EmrE"/>
    <property type="match status" value="2"/>
</dbReference>
<feature type="transmembrane region" description="Helical" evidence="5">
    <location>
        <begin position="100"/>
        <end position="122"/>
    </location>
</feature>
<dbReference type="GO" id="GO:0016020">
    <property type="term" value="C:membrane"/>
    <property type="evidence" value="ECO:0007669"/>
    <property type="project" value="UniProtKB-SubCell"/>
</dbReference>
<dbReference type="AlphaFoldDB" id="A0A6J6BQ93"/>
<feature type="domain" description="EamA" evidence="6">
    <location>
        <begin position="158"/>
        <end position="291"/>
    </location>
</feature>
<keyword evidence="4 5" id="KW-0472">Membrane</keyword>
<gene>
    <name evidence="7" type="ORF">UFOPK1353_00915</name>
    <name evidence="8" type="ORF">UFOPK3026_00391</name>
    <name evidence="9" type="ORF">UFOPK4020_00671</name>
</gene>
<evidence type="ECO:0000256" key="5">
    <source>
        <dbReference type="SAM" id="Phobius"/>
    </source>
</evidence>
<dbReference type="InterPro" id="IPR037185">
    <property type="entry name" value="EmrE-like"/>
</dbReference>
<evidence type="ECO:0000256" key="1">
    <source>
        <dbReference type="ARBA" id="ARBA00004141"/>
    </source>
</evidence>
<keyword evidence="3 5" id="KW-1133">Transmembrane helix</keyword>
<evidence type="ECO:0000313" key="8">
    <source>
        <dbReference type="EMBL" id="CAB4798011.1"/>
    </source>
</evidence>
<feature type="domain" description="EamA" evidence="6">
    <location>
        <begin position="18"/>
        <end position="145"/>
    </location>
</feature>
<dbReference type="PANTHER" id="PTHR32322:SF2">
    <property type="entry name" value="EAMA DOMAIN-CONTAINING PROTEIN"/>
    <property type="match status" value="1"/>
</dbReference>
<dbReference type="EMBL" id="CAFBOV010000114">
    <property type="protein sequence ID" value="CAB4998358.1"/>
    <property type="molecule type" value="Genomic_DNA"/>
</dbReference>
<protein>
    <submittedName>
        <fullName evidence="7">Unannotated protein</fullName>
    </submittedName>
</protein>
<comment type="subcellular location">
    <subcellularLocation>
        <location evidence="1">Membrane</location>
        <topology evidence="1">Multi-pass membrane protein</topology>
    </subcellularLocation>
</comment>
<dbReference type="EMBL" id="CAFAAP010000039">
    <property type="protein sequence ID" value="CAB4798011.1"/>
    <property type="molecule type" value="Genomic_DNA"/>
</dbReference>
<feature type="transmembrane region" description="Helical" evidence="5">
    <location>
        <begin position="249"/>
        <end position="267"/>
    </location>
</feature>
<evidence type="ECO:0000256" key="3">
    <source>
        <dbReference type="ARBA" id="ARBA00022989"/>
    </source>
</evidence>
<evidence type="ECO:0000256" key="2">
    <source>
        <dbReference type="ARBA" id="ARBA00022692"/>
    </source>
</evidence>
<evidence type="ECO:0000313" key="7">
    <source>
        <dbReference type="EMBL" id="CAB4540827.1"/>
    </source>
</evidence>
<evidence type="ECO:0000256" key="4">
    <source>
        <dbReference type="ARBA" id="ARBA00023136"/>
    </source>
</evidence>
<name>A0A6J6BQ93_9ZZZZ</name>
<feature type="transmembrane region" description="Helical" evidence="5">
    <location>
        <begin position="44"/>
        <end position="64"/>
    </location>
</feature>
<evidence type="ECO:0000313" key="9">
    <source>
        <dbReference type="EMBL" id="CAB4998358.1"/>
    </source>
</evidence>
<dbReference type="PANTHER" id="PTHR32322">
    <property type="entry name" value="INNER MEMBRANE TRANSPORTER"/>
    <property type="match status" value="1"/>
</dbReference>
<keyword evidence="2 5" id="KW-0812">Transmembrane</keyword>
<feature type="transmembrane region" description="Helical" evidence="5">
    <location>
        <begin position="12"/>
        <end position="38"/>
    </location>
</feature>
<accession>A0A6J6BQ93</accession>
<feature type="transmembrane region" description="Helical" evidence="5">
    <location>
        <begin position="273"/>
        <end position="291"/>
    </location>
</feature>
<dbReference type="InterPro" id="IPR050638">
    <property type="entry name" value="AA-Vitamin_Transporters"/>
</dbReference>
<sequence>MERKISDTNLQFGATDWLLALGMALTWGSSFLLIDIIIRYAPTSFVPFGRSFFGMVALFLVPGSRNKVAREHWPKIWVLGLIWMALPFLLFPIAERTVASSIAGMMNGALPVVVIIVTSVWMRTIPSTQRIVAVLVGFLGIVLIAVPSINEGTSADAKGVFFLIAALMCYAVALNIARPLQAIYPPATLMLRVVLISTVLSAPLGLYSLRATTFTFALFGATFVLGALGSGIAFLLFGTLLTRTGTVRAMIPTYFTPIVGTLLGVLFNDEKVLSLSLVGMLIVIFGAWLTSRPDSTT</sequence>
<reference evidence="7" key="1">
    <citation type="submission" date="2020-05" db="EMBL/GenBank/DDBJ databases">
        <authorList>
            <person name="Chiriac C."/>
            <person name="Salcher M."/>
            <person name="Ghai R."/>
            <person name="Kavagutti S V."/>
        </authorList>
    </citation>
    <scope>NUCLEOTIDE SEQUENCE</scope>
</reference>
<feature type="transmembrane region" description="Helical" evidence="5">
    <location>
        <begin position="131"/>
        <end position="149"/>
    </location>
</feature>
<feature type="transmembrane region" description="Helical" evidence="5">
    <location>
        <begin position="76"/>
        <end position="94"/>
    </location>
</feature>
<dbReference type="InterPro" id="IPR000620">
    <property type="entry name" value="EamA_dom"/>
</dbReference>
<proteinExistence type="predicted"/>